<protein>
    <submittedName>
        <fullName evidence="1">Uncharacterized protein</fullName>
    </submittedName>
</protein>
<evidence type="ECO:0000313" key="1">
    <source>
        <dbReference type="EMBL" id="AGI86287.1"/>
    </source>
</evidence>
<dbReference type="AlphaFoldDB" id="M9SLH3"/>
<reference evidence="1 2" key="1">
    <citation type="journal article" date="2012" name="J. Bacteriol.">
        <title>Genome sequence of 'Candidatus Methanomethylophilus alvus' Mx1201, a methanogenic archaeon from the human gut belonging to a seventh order of methanogens.</title>
        <authorList>
            <person name="Borrel G."/>
            <person name="Harris H.M."/>
            <person name="Tottey W."/>
            <person name="Mihajlovski A."/>
            <person name="Parisot N."/>
            <person name="Peyretaillade E."/>
            <person name="Peyret P."/>
            <person name="Gribaldo S."/>
            <person name="O'Toole P.W."/>
            <person name="Brugere J.F."/>
        </authorList>
    </citation>
    <scope>NUCLEOTIDE SEQUENCE [LARGE SCALE GENOMIC DNA]</scope>
    <source>
        <strain evidence="1 2">Mx1201</strain>
    </source>
</reference>
<name>M9SLH3_METAX</name>
<proteinExistence type="predicted"/>
<dbReference type="EMBL" id="CP004049">
    <property type="protein sequence ID" value="AGI86287.1"/>
    <property type="molecule type" value="Genomic_DNA"/>
</dbReference>
<dbReference type="KEGG" id="max:MMALV_15680"/>
<gene>
    <name evidence="1" type="ORF">MMALV_15680</name>
</gene>
<dbReference type="HOGENOM" id="CLU_3302545_0_0_2"/>
<dbReference type="Proteomes" id="UP000012672">
    <property type="component" value="Chromosome"/>
</dbReference>
<sequence>MPHLNPGLGVSVPNPLSRIEQSMDSVNVIVAICQAFYVW</sequence>
<organism evidence="1 2">
    <name type="scientific">Methanomethylophilus alvi (strain Mx1201)</name>
    <dbReference type="NCBI Taxonomy" id="1236689"/>
    <lineage>
        <taxon>Archaea</taxon>
        <taxon>Methanobacteriati</taxon>
        <taxon>Thermoplasmatota</taxon>
        <taxon>Thermoplasmata</taxon>
        <taxon>Methanomassiliicoccales</taxon>
        <taxon>Methanomethylophilaceae</taxon>
        <taxon>Methanomethylophilus</taxon>
    </lineage>
</organism>
<accession>M9SLH3</accession>
<dbReference type="InParanoid" id="M9SLH3"/>
<dbReference type="STRING" id="1236689.MMALV_15680"/>
<keyword evidence="2" id="KW-1185">Reference proteome</keyword>
<evidence type="ECO:0000313" key="2">
    <source>
        <dbReference type="Proteomes" id="UP000012672"/>
    </source>
</evidence>